<dbReference type="GO" id="GO:0006811">
    <property type="term" value="P:monoatomic ion transport"/>
    <property type="evidence" value="ECO:0007669"/>
    <property type="project" value="UniProtKB-KW"/>
</dbReference>
<keyword evidence="3" id="KW-0406">Ion transport</keyword>
<dbReference type="InterPro" id="IPR008218">
    <property type="entry name" value="ATPase_V1-cplx_f_g_su"/>
</dbReference>
<accession>A0ABD4TJX1</accession>
<evidence type="ECO:0008006" key="6">
    <source>
        <dbReference type="Google" id="ProtNLM"/>
    </source>
</evidence>
<keyword evidence="5" id="KW-1185">Reference proteome</keyword>
<gene>
    <name evidence="4" type="ORF">FTO68_08875</name>
</gene>
<sequence length="136" mass="14588">MRKPAGGCCRNSVSCTCRDDQGADGGGGERQVKIVALGDRTVTLLCRLGGVAETIRCEDFSSAEAALKELLMEESVAIVLIQDRYVRPLIPMLEEHGRSHRVYPVVVEIPGPKGPVKGDDTITEAIRRVAGRGMPG</sequence>
<protein>
    <recommendedName>
        <fullName evidence="6">V-type ATP synthase subunit F</fullName>
    </recommendedName>
</protein>
<evidence type="ECO:0000256" key="1">
    <source>
        <dbReference type="ARBA" id="ARBA00010148"/>
    </source>
</evidence>
<dbReference type="Proteomes" id="UP001524383">
    <property type="component" value="Unassembled WGS sequence"/>
</dbReference>
<evidence type="ECO:0000256" key="2">
    <source>
        <dbReference type="ARBA" id="ARBA00022448"/>
    </source>
</evidence>
<comment type="similarity">
    <text evidence="1">Belongs to the V-ATPase F subunit family.</text>
</comment>
<organism evidence="4 5">
    <name type="scientific">Methanocalculus taiwanensis</name>
    <dbReference type="NCBI Taxonomy" id="106207"/>
    <lineage>
        <taxon>Archaea</taxon>
        <taxon>Methanobacteriati</taxon>
        <taxon>Methanobacteriota</taxon>
        <taxon>Stenosarchaea group</taxon>
        <taxon>Methanomicrobia</taxon>
        <taxon>Methanomicrobiales</taxon>
        <taxon>Methanocalculaceae</taxon>
        <taxon>Methanocalculus</taxon>
    </lineage>
</organism>
<dbReference type="AlphaFoldDB" id="A0ABD4TJX1"/>
<reference evidence="4 5" key="1">
    <citation type="submission" date="2019-08" db="EMBL/GenBank/DDBJ databases">
        <authorList>
            <person name="Chen S.-C."/>
            <person name="Lai M.-C."/>
            <person name="You Y.-T."/>
        </authorList>
    </citation>
    <scope>NUCLEOTIDE SEQUENCE [LARGE SCALE GENOMIC DNA]</scope>
    <source>
        <strain evidence="4 5">P2F9704a</strain>
    </source>
</reference>
<comment type="caution">
    <text evidence="4">The sequence shown here is derived from an EMBL/GenBank/DDBJ whole genome shotgun (WGS) entry which is preliminary data.</text>
</comment>
<proteinExistence type="inferred from homology"/>
<dbReference type="Pfam" id="PF01990">
    <property type="entry name" value="ATP-synt_F"/>
    <property type="match status" value="1"/>
</dbReference>
<dbReference type="Gene3D" id="3.40.50.10580">
    <property type="entry name" value="ATPase, V1 complex, subunit F"/>
    <property type="match status" value="1"/>
</dbReference>
<dbReference type="InterPro" id="IPR036906">
    <property type="entry name" value="ATPase_V1_fsu_sf"/>
</dbReference>
<evidence type="ECO:0000313" key="5">
    <source>
        <dbReference type="Proteomes" id="UP001524383"/>
    </source>
</evidence>
<name>A0ABD4TJX1_9EURY</name>
<evidence type="ECO:0000313" key="4">
    <source>
        <dbReference type="EMBL" id="MCQ1539091.1"/>
    </source>
</evidence>
<keyword evidence="2" id="KW-0813">Transport</keyword>
<dbReference type="SUPFAM" id="SSF159468">
    <property type="entry name" value="AtpF-like"/>
    <property type="match status" value="1"/>
</dbReference>
<dbReference type="EMBL" id="VOTZ01000019">
    <property type="protein sequence ID" value="MCQ1539091.1"/>
    <property type="molecule type" value="Genomic_DNA"/>
</dbReference>
<evidence type="ECO:0000256" key="3">
    <source>
        <dbReference type="ARBA" id="ARBA00023065"/>
    </source>
</evidence>